<protein>
    <submittedName>
        <fullName evidence="1">Uncharacterized protein</fullName>
    </submittedName>
</protein>
<evidence type="ECO:0000313" key="2">
    <source>
        <dbReference type="Proteomes" id="UP000336646"/>
    </source>
</evidence>
<reference evidence="1 2" key="1">
    <citation type="submission" date="2018-12" db="EMBL/GenBank/DDBJ databases">
        <title>Corynebacterium sanguinis sp. nov., a clinically-associated and environmental corynebacterium.</title>
        <authorList>
            <person name="Gonzales-Siles L."/>
            <person name="Jaen-Luchoro D."/>
            <person name="Cardew S."/>
            <person name="Inganas E."/>
            <person name="Ohlen M."/>
            <person name="Jensie-Markopolous S."/>
            <person name="Pinyeiro-Iglesias B."/>
            <person name="Molin K."/>
            <person name="Skovbjerg S."/>
            <person name="Svensson-Stadler L."/>
            <person name="Funke G."/>
            <person name="Moore E.R.B."/>
        </authorList>
    </citation>
    <scope>NUCLEOTIDE SEQUENCE [LARGE SCALE GENOMIC DNA]</scope>
    <source>
        <strain evidence="1 2">58734</strain>
    </source>
</reference>
<dbReference type="EMBL" id="RXIR01000018">
    <property type="protein sequence ID" value="TVS27660.1"/>
    <property type="molecule type" value="Genomic_DNA"/>
</dbReference>
<dbReference type="RefSeq" id="WP_144773429.1">
    <property type="nucleotide sequence ID" value="NZ_JALXKN010000003.1"/>
</dbReference>
<comment type="caution">
    <text evidence="1">The sequence shown here is derived from an EMBL/GenBank/DDBJ whole genome shotgun (WGS) entry which is preliminary data.</text>
</comment>
<dbReference type="OrthoDB" id="4427751at2"/>
<sequence length="91" mass="9634">MNYIELNTDTADTARTALPPFTPLPRTSLPAGLTAVALERFQASAHMLIDAHLNAAATRCSAIATFADRVHAVDADTAATLKATLKEARDV</sequence>
<accession>A0A6C1TWM5</accession>
<evidence type="ECO:0000313" key="1">
    <source>
        <dbReference type="EMBL" id="TVS27660.1"/>
    </source>
</evidence>
<dbReference type="Proteomes" id="UP000336646">
    <property type="component" value="Unassembled WGS sequence"/>
</dbReference>
<proteinExistence type="predicted"/>
<organism evidence="1 2">
    <name type="scientific">Corynebacterium sanguinis</name>
    <dbReference type="NCBI Taxonomy" id="2594913"/>
    <lineage>
        <taxon>Bacteria</taxon>
        <taxon>Bacillati</taxon>
        <taxon>Actinomycetota</taxon>
        <taxon>Actinomycetes</taxon>
        <taxon>Mycobacteriales</taxon>
        <taxon>Corynebacteriaceae</taxon>
        <taxon>Corynebacterium</taxon>
    </lineage>
</organism>
<name>A0A6C1TWM5_9CORY</name>
<gene>
    <name evidence="1" type="ORF">EKI59_08550</name>
</gene>
<dbReference type="AlphaFoldDB" id="A0A6C1TWM5"/>